<feature type="transmembrane region" description="Helical" evidence="12">
    <location>
        <begin position="390"/>
        <end position="411"/>
    </location>
</feature>
<organism evidence="14 15">
    <name type="scientific">Cynara cardunculus var. scolymus</name>
    <name type="common">Globe artichoke</name>
    <name type="synonym">Cynara scolymus</name>
    <dbReference type="NCBI Taxonomy" id="59895"/>
    <lineage>
        <taxon>Eukaryota</taxon>
        <taxon>Viridiplantae</taxon>
        <taxon>Streptophyta</taxon>
        <taxon>Embryophyta</taxon>
        <taxon>Tracheophyta</taxon>
        <taxon>Spermatophyta</taxon>
        <taxon>Magnoliopsida</taxon>
        <taxon>eudicotyledons</taxon>
        <taxon>Gunneridae</taxon>
        <taxon>Pentapetalae</taxon>
        <taxon>asterids</taxon>
        <taxon>campanulids</taxon>
        <taxon>Asterales</taxon>
        <taxon>Asteraceae</taxon>
        <taxon>Carduoideae</taxon>
        <taxon>Cardueae</taxon>
        <taxon>Carduinae</taxon>
        <taxon>Cynara</taxon>
    </lineage>
</organism>
<feature type="transmembrane region" description="Helical" evidence="12">
    <location>
        <begin position="111"/>
        <end position="127"/>
    </location>
</feature>
<feature type="domain" description="Fatty acid desaturase" evidence="13">
    <location>
        <begin position="43"/>
        <end position="203"/>
    </location>
</feature>
<dbReference type="GO" id="GO:0042761">
    <property type="term" value="P:very long-chain fatty acid biosynthetic process"/>
    <property type="evidence" value="ECO:0007669"/>
    <property type="project" value="TreeGrafter"/>
</dbReference>
<comment type="similarity">
    <text evidence="3 11">Belongs to the fatty acid desaturase type 1 family.</text>
</comment>
<keyword evidence="5" id="KW-0276">Fatty acid metabolism</keyword>
<evidence type="ECO:0000256" key="3">
    <source>
        <dbReference type="ARBA" id="ARBA00009295"/>
    </source>
</evidence>
<keyword evidence="9" id="KW-0443">Lipid metabolism</keyword>
<comment type="subcellular location">
    <subcellularLocation>
        <location evidence="1">Membrane</location>
        <topology evidence="1">Multi-pass membrane protein</topology>
    </subcellularLocation>
</comment>
<evidence type="ECO:0000256" key="9">
    <source>
        <dbReference type="ARBA" id="ARBA00023098"/>
    </source>
</evidence>
<name>A0A118JYG3_CYNCS</name>
<protein>
    <submittedName>
        <fullName evidence="14">Fatty acid desaturase, type 1</fullName>
    </submittedName>
</protein>
<keyword evidence="6 12" id="KW-1133">Transmembrane helix</keyword>
<dbReference type="Gramene" id="KVH98021">
    <property type="protein sequence ID" value="KVH98021"/>
    <property type="gene ID" value="Ccrd_023753"/>
</dbReference>
<evidence type="ECO:0000256" key="10">
    <source>
        <dbReference type="ARBA" id="ARBA00023136"/>
    </source>
</evidence>
<gene>
    <name evidence="14" type="ORF">Ccrd_023753</name>
</gene>
<dbReference type="GO" id="GO:0016717">
    <property type="term" value="F:oxidoreductase activity, acting on paired donors, with oxidation of a pair of donors resulting in the reduction of molecular oxygen to two molecules of water"/>
    <property type="evidence" value="ECO:0007669"/>
    <property type="project" value="InterPro"/>
</dbReference>
<evidence type="ECO:0000313" key="14">
    <source>
        <dbReference type="EMBL" id="KVH98021.1"/>
    </source>
</evidence>
<evidence type="ECO:0000259" key="13">
    <source>
        <dbReference type="Pfam" id="PF00487"/>
    </source>
</evidence>
<proteinExistence type="inferred from homology"/>
<evidence type="ECO:0000256" key="4">
    <source>
        <dbReference type="ARBA" id="ARBA00022692"/>
    </source>
</evidence>
<evidence type="ECO:0000256" key="7">
    <source>
        <dbReference type="ARBA" id="ARBA00023002"/>
    </source>
</evidence>
<dbReference type="STRING" id="59895.A0A118JYG3"/>
<evidence type="ECO:0000256" key="11">
    <source>
        <dbReference type="RuleBase" id="RU000581"/>
    </source>
</evidence>
<dbReference type="PANTHER" id="PTHR11351:SF87">
    <property type="entry name" value="LIPID DESATURASE ADS3.2, CHLOROPLASTIC-RELATED"/>
    <property type="match status" value="1"/>
</dbReference>
<feature type="transmembrane region" description="Helical" evidence="12">
    <location>
        <begin position="272"/>
        <end position="292"/>
    </location>
</feature>
<keyword evidence="10 12" id="KW-0472">Membrane</keyword>
<dbReference type="GO" id="GO:0005789">
    <property type="term" value="C:endoplasmic reticulum membrane"/>
    <property type="evidence" value="ECO:0007669"/>
    <property type="project" value="TreeGrafter"/>
</dbReference>
<evidence type="ECO:0000313" key="15">
    <source>
        <dbReference type="Proteomes" id="UP000243975"/>
    </source>
</evidence>
<keyword evidence="8" id="KW-0408">Iron</keyword>
<comment type="caution">
    <text evidence="14">The sequence shown here is derived from an EMBL/GenBank/DDBJ whole genome shotgun (WGS) entry which is preliminary data.</text>
</comment>
<keyword evidence="11" id="KW-0275">Fatty acid biosynthesis</keyword>
<evidence type="ECO:0000256" key="2">
    <source>
        <dbReference type="ARBA" id="ARBA00005189"/>
    </source>
</evidence>
<evidence type="ECO:0000256" key="12">
    <source>
        <dbReference type="SAM" id="Phobius"/>
    </source>
</evidence>
<dbReference type="PANTHER" id="PTHR11351">
    <property type="entry name" value="ACYL-COA DESATURASE"/>
    <property type="match status" value="1"/>
</dbReference>
<dbReference type="InterPro" id="IPR015876">
    <property type="entry name" value="Acyl-CoA_DS"/>
</dbReference>
<reference evidence="14 15" key="1">
    <citation type="journal article" date="2016" name="Sci. Rep.">
        <title>The genome sequence of the outbreeding globe artichoke constructed de novo incorporating a phase-aware low-pass sequencing strategy of F1 progeny.</title>
        <authorList>
            <person name="Scaglione D."/>
            <person name="Reyes-Chin-Wo S."/>
            <person name="Acquadro A."/>
            <person name="Froenicke L."/>
            <person name="Portis E."/>
            <person name="Beitel C."/>
            <person name="Tirone M."/>
            <person name="Mauro R."/>
            <person name="Lo Monaco A."/>
            <person name="Mauromicale G."/>
            <person name="Faccioli P."/>
            <person name="Cattivelli L."/>
            <person name="Rieseberg L."/>
            <person name="Michelmore R."/>
            <person name="Lanteri S."/>
        </authorList>
    </citation>
    <scope>NUCLEOTIDE SEQUENCE [LARGE SCALE GENOMIC DNA]</scope>
    <source>
        <strain evidence="14">2C</strain>
    </source>
</reference>
<sequence>MTMVMKKKKHRILDVVVKFDWDLHLTPSPNSVTMVIDGGALSRDPIYWVSIHRYHHQYVDKNKDAHSPIYGLWFSHMGWLFDSSIIMENYQKRSNVEDLKSQSFYRFIKRTYVWHVLGFAAIVYALGGFPYLVWVIGVRLTCTYHVIFMVNSVCHTWRKRSWKSTDLSKNNWWMAILSFGEGWHNNHHAFESSAKFGLEWWQFDFGWCVIRFLEALGLATNVKLPTEAQKLKKKKSVFRGGVWRSLDVKMGVWILTVHLLALFAPFTFTWGAFWTAFFGYLLCFMLGITITFHRNLAHHSFKLSKWLEYTFAYFGVQAGQRDPIYWVSIHRYHHQYTESDKDPHSPINGFWFSHMGWLFDSNLIIENYQARNNVEDLKSQAFYRFIKRTYVWHILGFAAIVYALGGFTYLVWVMGVRLVWCYHITFLVNSACHIWGNRSWNTRDLSKNNWWVAIVTFGEGWHNNHHAFEFSAKFGLEWWQLDIGWCVIRFLEALGLATNVKLPTETHKVKKSLASTD</sequence>
<dbReference type="EMBL" id="LEKV01003813">
    <property type="protein sequence ID" value="KVH98021.1"/>
    <property type="molecule type" value="Genomic_DNA"/>
</dbReference>
<comment type="domain">
    <text evidence="11">The histidine box domains are involved in binding the catalytic metal ions.</text>
</comment>
<dbReference type="OMA" id="CVIRFLE"/>
<evidence type="ECO:0000256" key="6">
    <source>
        <dbReference type="ARBA" id="ARBA00022989"/>
    </source>
</evidence>
<keyword evidence="11" id="KW-0444">Lipid biosynthesis</keyword>
<keyword evidence="15" id="KW-1185">Reference proteome</keyword>
<dbReference type="InterPro" id="IPR005804">
    <property type="entry name" value="FA_desaturase_dom"/>
</dbReference>
<comment type="cofactor">
    <cofactor evidence="11">
        <name>Fe(2+)</name>
        <dbReference type="ChEBI" id="CHEBI:29033"/>
    </cofactor>
</comment>
<evidence type="ECO:0000256" key="8">
    <source>
        <dbReference type="ARBA" id="ARBA00023004"/>
    </source>
</evidence>
<comment type="pathway">
    <text evidence="2">Lipid metabolism.</text>
</comment>
<keyword evidence="7 11" id="KW-0560">Oxidoreductase</keyword>
<dbReference type="CDD" id="cd03505">
    <property type="entry name" value="Delta9-FADS-like"/>
    <property type="match status" value="2"/>
</dbReference>
<keyword evidence="4 11" id="KW-0812">Transmembrane</keyword>
<evidence type="ECO:0000256" key="1">
    <source>
        <dbReference type="ARBA" id="ARBA00004141"/>
    </source>
</evidence>
<accession>A0A118JYG3</accession>
<dbReference type="AlphaFoldDB" id="A0A118JYG3"/>
<dbReference type="Pfam" id="PF00487">
    <property type="entry name" value="FA_desaturase"/>
    <property type="match status" value="2"/>
</dbReference>
<evidence type="ECO:0000256" key="5">
    <source>
        <dbReference type="ARBA" id="ARBA00022832"/>
    </source>
</evidence>
<dbReference type="Proteomes" id="UP000243975">
    <property type="component" value="Unassembled WGS sequence"/>
</dbReference>
<dbReference type="PRINTS" id="PR00075">
    <property type="entry name" value="FACDDSATRASE"/>
</dbReference>
<feature type="domain" description="Fatty acid desaturase" evidence="13">
    <location>
        <begin position="274"/>
        <end position="482"/>
    </location>
</feature>